<dbReference type="SUPFAM" id="SSF103473">
    <property type="entry name" value="MFS general substrate transporter"/>
    <property type="match status" value="1"/>
</dbReference>
<evidence type="ECO:0000256" key="2">
    <source>
        <dbReference type="ARBA" id="ARBA00022989"/>
    </source>
</evidence>
<dbReference type="InterPro" id="IPR036259">
    <property type="entry name" value="MFS_trans_sf"/>
</dbReference>
<protein>
    <submittedName>
        <fullName evidence="6">Permeases of the major facilitator</fullName>
    </submittedName>
</protein>
<proteinExistence type="predicted"/>
<feature type="transmembrane region" description="Helical" evidence="4">
    <location>
        <begin position="7"/>
        <end position="34"/>
    </location>
</feature>
<dbReference type="PROSITE" id="PS50850">
    <property type="entry name" value="MFS"/>
    <property type="match status" value="1"/>
</dbReference>
<evidence type="ECO:0000256" key="1">
    <source>
        <dbReference type="ARBA" id="ARBA00022692"/>
    </source>
</evidence>
<feature type="transmembrane region" description="Helical" evidence="4">
    <location>
        <begin position="184"/>
        <end position="208"/>
    </location>
</feature>
<dbReference type="Gene3D" id="1.20.1250.20">
    <property type="entry name" value="MFS general substrate transporter like domains"/>
    <property type="match status" value="2"/>
</dbReference>
<evidence type="ECO:0000313" key="6">
    <source>
        <dbReference type="EMBL" id="BBG29320.1"/>
    </source>
</evidence>
<dbReference type="EMBL" id="AP018933">
    <property type="protein sequence ID" value="BBG29320.1"/>
    <property type="molecule type" value="Genomic_DNA"/>
</dbReference>
<organism evidence="6 7">
    <name type="scientific">Zymobacter palmae</name>
    <dbReference type="NCBI Taxonomy" id="33074"/>
    <lineage>
        <taxon>Bacteria</taxon>
        <taxon>Pseudomonadati</taxon>
        <taxon>Pseudomonadota</taxon>
        <taxon>Gammaproteobacteria</taxon>
        <taxon>Oceanospirillales</taxon>
        <taxon>Halomonadaceae</taxon>
        <taxon>Zymobacter group</taxon>
        <taxon>Zymobacter</taxon>
    </lineage>
</organism>
<evidence type="ECO:0000313" key="7">
    <source>
        <dbReference type="Proteomes" id="UP000267342"/>
    </source>
</evidence>
<dbReference type="KEGG" id="zpl:ZBT109_0532"/>
<dbReference type="OrthoDB" id="322544at2"/>
<gene>
    <name evidence="6" type="ORF">ZBT109_0532</name>
</gene>
<dbReference type="InterPro" id="IPR011701">
    <property type="entry name" value="MFS"/>
</dbReference>
<accession>A0A348HCG8</accession>
<feature type="transmembrane region" description="Helical" evidence="4">
    <location>
        <begin position="246"/>
        <end position="266"/>
    </location>
</feature>
<keyword evidence="1 4" id="KW-0812">Transmembrane</keyword>
<dbReference type="AlphaFoldDB" id="A0A348HCG8"/>
<name>A0A348HCG8_9GAMM</name>
<dbReference type="Pfam" id="PF07690">
    <property type="entry name" value="MFS_1"/>
    <property type="match status" value="1"/>
</dbReference>
<dbReference type="PANTHER" id="PTHR23531">
    <property type="entry name" value="QUINOLENE RESISTANCE PROTEIN NORA"/>
    <property type="match status" value="1"/>
</dbReference>
<dbReference type="GO" id="GO:0022857">
    <property type="term" value="F:transmembrane transporter activity"/>
    <property type="evidence" value="ECO:0007669"/>
    <property type="project" value="InterPro"/>
</dbReference>
<feature type="domain" description="Major facilitator superfamily (MFS) profile" evidence="5">
    <location>
        <begin position="208"/>
        <end position="401"/>
    </location>
</feature>
<reference evidence="6 7" key="1">
    <citation type="submission" date="2018-09" db="EMBL/GenBank/DDBJ databases">
        <title>Zymobacter palmae IAM14233 (=T109) whole genome analysis.</title>
        <authorList>
            <person name="Yanase H."/>
        </authorList>
    </citation>
    <scope>NUCLEOTIDE SEQUENCE [LARGE SCALE GENOMIC DNA]</scope>
    <source>
        <strain evidence="6 7">IAM14233</strain>
    </source>
</reference>
<feature type="transmembrane region" description="Helical" evidence="4">
    <location>
        <begin position="75"/>
        <end position="94"/>
    </location>
</feature>
<feature type="transmembrane region" description="Helical" evidence="4">
    <location>
        <begin position="278"/>
        <end position="299"/>
    </location>
</feature>
<keyword evidence="2 4" id="KW-1133">Transmembrane helix</keyword>
<keyword evidence="3 4" id="KW-0472">Membrane</keyword>
<dbReference type="InterPro" id="IPR020846">
    <property type="entry name" value="MFS_dom"/>
</dbReference>
<dbReference type="Proteomes" id="UP000267342">
    <property type="component" value="Chromosome"/>
</dbReference>
<feature type="transmembrane region" description="Helical" evidence="4">
    <location>
        <begin position="40"/>
        <end position="63"/>
    </location>
</feature>
<evidence type="ECO:0000256" key="3">
    <source>
        <dbReference type="ARBA" id="ARBA00023136"/>
    </source>
</evidence>
<feature type="transmembrane region" description="Helical" evidence="4">
    <location>
        <begin position="220"/>
        <end position="240"/>
    </location>
</feature>
<sequence>MRQHPWTCAVIISGLLCVVIFGLGISLGLLPLYLTNELRFTPTVVGAVIALESISTLLSRLPAGRFSDRRGAKCGMLWGLALSALAGAMCLLAIQGAAQWGALGTLGIILLSRIVMGVGESLVFTCSGTWPIGLIGRESAGKVMSMVGIGMFIGLAVGNGVGGLAHQGYLSLTSGAWAMTLPPLVGWCIALCLPSAPIVGTNMSLSLVQVVARVWPSGAGFALSNMGYAAIMSFLMLMLWSKGWQSTATIALVMYSVGYVLSRLSVGFYTSRLGRRATVLMMVIEALGLAMIACAGVSSASIGPLLAIVGSFLTGYGLSMVYPLLGVTAIGSLPAAHMGLALSAYEACFDIGILLVGCISGVLSAWGYSAIFGLAATCALLACGCAQRAWHQHDARALSAV</sequence>
<keyword evidence="7" id="KW-1185">Reference proteome</keyword>
<evidence type="ECO:0000259" key="5">
    <source>
        <dbReference type="PROSITE" id="PS50850"/>
    </source>
</evidence>
<dbReference type="PANTHER" id="PTHR23531:SF1">
    <property type="entry name" value="QUINOLENE RESISTANCE PROTEIN NORA"/>
    <property type="match status" value="1"/>
</dbReference>
<dbReference type="InterPro" id="IPR052714">
    <property type="entry name" value="MFS_Exporter"/>
</dbReference>
<dbReference type="RefSeq" id="WP_027704876.1">
    <property type="nucleotide sequence ID" value="NZ_AP018933.1"/>
</dbReference>
<evidence type="ECO:0000256" key="4">
    <source>
        <dbReference type="SAM" id="Phobius"/>
    </source>
</evidence>
<dbReference type="STRING" id="1123510.GCA_000620025_01494"/>
<feature type="transmembrane region" description="Helical" evidence="4">
    <location>
        <begin position="143"/>
        <end position="164"/>
    </location>
</feature>